<feature type="compositionally biased region" description="Low complexity" evidence="1">
    <location>
        <begin position="92"/>
        <end position="103"/>
    </location>
</feature>
<feature type="compositionally biased region" description="Polar residues" evidence="1">
    <location>
        <begin position="139"/>
        <end position="151"/>
    </location>
</feature>
<dbReference type="EMBL" id="OBML01000016">
    <property type="protein sequence ID" value="SOC26610.1"/>
    <property type="molecule type" value="Genomic_DNA"/>
</dbReference>
<feature type="region of interest" description="Disordered" evidence="1">
    <location>
        <begin position="213"/>
        <end position="255"/>
    </location>
</feature>
<reference evidence="2 3" key="1">
    <citation type="submission" date="2017-08" db="EMBL/GenBank/DDBJ databases">
        <authorList>
            <person name="de Groot N.N."/>
        </authorList>
    </citation>
    <scope>NUCLEOTIDE SEQUENCE [LARGE SCALE GENOMIC DNA]</scope>
    <source>
        <strain evidence="2 3">USBA 352</strain>
    </source>
</reference>
<accession>A0A285TWW6</accession>
<feature type="compositionally biased region" description="Polar residues" evidence="1">
    <location>
        <begin position="111"/>
        <end position="129"/>
    </location>
</feature>
<feature type="compositionally biased region" description="Pro residues" evidence="1">
    <location>
        <begin position="174"/>
        <end position="192"/>
    </location>
</feature>
<evidence type="ECO:0000256" key="1">
    <source>
        <dbReference type="SAM" id="MobiDB-lite"/>
    </source>
</evidence>
<dbReference type="AlphaFoldDB" id="A0A285TWW6"/>
<gene>
    <name evidence="2" type="ORF">SAMN05421512_11664</name>
</gene>
<feature type="region of interest" description="Disordered" evidence="1">
    <location>
        <begin position="27"/>
        <end position="195"/>
    </location>
</feature>
<proteinExistence type="predicted"/>
<organism evidence="2 3">
    <name type="scientific">Stappia indica</name>
    <dbReference type="NCBI Taxonomy" id="538381"/>
    <lineage>
        <taxon>Bacteria</taxon>
        <taxon>Pseudomonadati</taxon>
        <taxon>Pseudomonadota</taxon>
        <taxon>Alphaproteobacteria</taxon>
        <taxon>Hyphomicrobiales</taxon>
        <taxon>Stappiaceae</taxon>
        <taxon>Stappia</taxon>
    </lineage>
</organism>
<feature type="compositionally biased region" description="Pro residues" evidence="1">
    <location>
        <begin position="80"/>
        <end position="91"/>
    </location>
</feature>
<evidence type="ECO:0000313" key="2">
    <source>
        <dbReference type="EMBL" id="SOC26610.1"/>
    </source>
</evidence>
<dbReference type="Proteomes" id="UP000219331">
    <property type="component" value="Unassembled WGS sequence"/>
</dbReference>
<evidence type="ECO:0000313" key="3">
    <source>
        <dbReference type="Proteomes" id="UP000219331"/>
    </source>
</evidence>
<keyword evidence="3" id="KW-1185">Reference proteome</keyword>
<name>A0A285TWW6_9HYPH</name>
<protein>
    <submittedName>
        <fullName evidence="2">Uncharacterized protein</fullName>
    </submittedName>
</protein>
<sequence length="255" mass="28191">MLHQPGLSLVRKTSAAHVSLSSIFDCQRTERKPSQPKHQNKQVPAPLRVKTRKPSVSGDGDSERRRCFPAPPSLLMGLYAPPPRTVKPPPQKKSNQPKKPTQPTHHPWGKPTQQHNKTKQNQHSNNMHRQTNDKRVAQSAHQSNRPTQGQIAETRRFSNVDHASGRLRQGPTFPLAPPARPFPVTPSQPPGSVPARFRSIHLWPIRFRSPGTVAPAEIVSPGGGSVGEPTDRPPPARRTLTVPAPVPASRRRLTE</sequence>